<gene>
    <name evidence="3" type="ORF">G6F64_012030</name>
</gene>
<dbReference type="OrthoDB" id="2281575at2759"/>
<evidence type="ECO:0000313" key="4">
    <source>
        <dbReference type="Proteomes" id="UP000716291"/>
    </source>
</evidence>
<proteinExistence type="predicted"/>
<dbReference type="Proteomes" id="UP000716291">
    <property type="component" value="Unassembled WGS sequence"/>
</dbReference>
<reference evidence="3" key="1">
    <citation type="journal article" date="2020" name="Microb. Genom.">
        <title>Genetic diversity of clinical and environmental Mucorales isolates obtained from an investigation of mucormycosis cases among solid organ transplant recipients.</title>
        <authorList>
            <person name="Nguyen M.H."/>
            <person name="Kaul D."/>
            <person name="Muto C."/>
            <person name="Cheng S.J."/>
            <person name="Richter R.A."/>
            <person name="Bruno V.M."/>
            <person name="Liu G."/>
            <person name="Beyhan S."/>
            <person name="Sundermann A.J."/>
            <person name="Mounaud S."/>
            <person name="Pasculle A.W."/>
            <person name="Nierman W.C."/>
            <person name="Driscoll E."/>
            <person name="Cumbie R."/>
            <person name="Clancy C.J."/>
            <person name="Dupont C.L."/>
        </authorList>
    </citation>
    <scope>NUCLEOTIDE SEQUENCE</scope>
    <source>
        <strain evidence="3">GL11</strain>
    </source>
</reference>
<feature type="chain" id="PRO_5040362184" description="GPI anchored protein" evidence="2">
    <location>
        <begin position="20"/>
        <end position="243"/>
    </location>
</feature>
<dbReference type="EMBL" id="JAANQT010003303">
    <property type="protein sequence ID" value="KAG1301182.1"/>
    <property type="molecule type" value="Genomic_DNA"/>
</dbReference>
<keyword evidence="4" id="KW-1185">Reference proteome</keyword>
<evidence type="ECO:0000256" key="2">
    <source>
        <dbReference type="SAM" id="SignalP"/>
    </source>
</evidence>
<feature type="region of interest" description="Disordered" evidence="1">
    <location>
        <begin position="108"/>
        <end position="159"/>
    </location>
</feature>
<feature type="compositionally biased region" description="Basic and acidic residues" evidence="1">
    <location>
        <begin position="108"/>
        <end position="138"/>
    </location>
</feature>
<accession>A0A9P6WYA9</accession>
<name>A0A9P6WYA9_RHIOR</name>
<keyword evidence="2" id="KW-0732">Signal</keyword>
<evidence type="ECO:0000256" key="1">
    <source>
        <dbReference type="SAM" id="MobiDB-lite"/>
    </source>
</evidence>
<sequence length="243" mass="26331">MKSLTLFAAAAVFTCAVSAQHHGGYEHADHDLGKDDGHDDHDSNHDYDQSVHDPLIQEQPNVEIQTKPPVVVFETITRTKPWVIVPEKKTITKTVKYNVPTFHYGYDDDNNHDSSHDRDHSNHDHPEDHSRDHGDSRQRQKGHLRQQIHANSVSPKQRMNGHLAAAAVSSAGRTAISSAAVSPTAVRSAPAASSKVNQAASPSVARSVASSVVAPSVNDANSLPVHSIFITATAAMAAWLLLF</sequence>
<comment type="caution">
    <text evidence="3">The sequence shown here is derived from an EMBL/GenBank/DDBJ whole genome shotgun (WGS) entry which is preliminary data.</text>
</comment>
<organism evidence="3 4">
    <name type="scientific">Rhizopus oryzae</name>
    <name type="common">Mucormycosis agent</name>
    <name type="synonym">Rhizopus arrhizus var. delemar</name>
    <dbReference type="NCBI Taxonomy" id="64495"/>
    <lineage>
        <taxon>Eukaryota</taxon>
        <taxon>Fungi</taxon>
        <taxon>Fungi incertae sedis</taxon>
        <taxon>Mucoromycota</taxon>
        <taxon>Mucoromycotina</taxon>
        <taxon>Mucoromycetes</taxon>
        <taxon>Mucorales</taxon>
        <taxon>Mucorineae</taxon>
        <taxon>Rhizopodaceae</taxon>
        <taxon>Rhizopus</taxon>
    </lineage>
</organism>
<feature type="compositionally biased region" description="Polar residues" evidence="1">
    <location>
        <begin position="148"/>
        <end position="157"/>
    </location>
</feature>
<protein>
    <recommendedName>
        <fullName evidence="5">GPI anchored protein</fullName>
    </recommendedName>
</protein>
<feature type="region of interest" description="Disordered" evidence="1">
    <location>
        <begin position="27"/>
        <end position="50"/>
    </location>
</feature>
<dbReference type="AlphaFoldDB" id="A0A9P6WYA9"/>
<evidence type="ECO:0008006" key="5">
    <source>
        <dbReference type="Google" id="ProtNLM"/>
    </source>
</evidence>
<feature type="signal peptide" evidence="2">
    <location>
        <begin position="1"/>
        <end position="19"/>
    </location>
</feature>
<evidence type="ECO:0000313" key="3">
    <source>
        <dbReference type="EMBL" id="KAG1301182.1"/>
    </source>
</evidence>